<dbReference type="PANTHER" id="PTHR31479:SF2">
    <property type="entry name" value="ALPHA_BETA-HYDROLASES SUPERFAMILY PROTEIN"/>
    <property type="match status" value="1"/>
</dbReference>
<gene>
    <name evidence="1" type="ORF">VNO77_10106</name>
</gene>
<organism evidence="1 2">
    <name type="scientific">Canavalia gladiata</name>
    <name type="common">Sword bean</name>
    <name type="synonym">Dolichos gladiatus</name>
    <dbReference type="NCBI Taxonomy" id="3824"/>
    <lineage>
        <taxon>Eukaryota</taxon>
        <taxon>Viridiplantae</taxon>
        <taxon>Streptophyta</taxon>
        <taxon>Embryophyta</taxon>
        <taxon>Tracheophyta</taxon>
        <taxon>Spermatophyta</taxon>
        <taxon>Magnoliopsida</taxon>
        <taxon>eudicotyledons</taxon>
        <taxon>Gunneridae</taxon>
        <taxon>Pentapetalae</taxon>
        <taxon>rosids</taxon>
        <taxon>fabids</taxon>
        <taxon>Fabales</taxon>
        <taxon>Fabaceae</taxon>
        <taxon>Papilionoideae</taxon>
        <taxon>50 kb inversion clade</taxon>
        <taxon>NPAAA clade</taxon>
        <taxon>indigoferoid/millettioid clade</taxon>
        <taxon>Phaseoleae</taxon>
        <taxon>Canavalia</taxon>
    </lineage>
</organism>
<proteinExistence type="predicted"/>
<dbReference type="AlphaFoldDB" id="A0AAN9MDP8"/>
<dbReference type="EMBL" id="JAYMYQ010000002">
    <property type="protein sequence ID" value="KAK7350994.1"/>
    <property type="molecule type" value="Genomic_DNA"/>
</dbReference>
<protein>
    <submittedName>
        <fullName evidence="1">Uncharacterized protein</fullName>
    </submittedName>
</protein>
<name>A0AAN9MDP8_CANGL</name>
<dbReference type="Proteomes" id="UP001367508">
    <property type="component" value="Unassembled WGS sequence"/>
</dbReference>
<dbReference type="PANTHER" id="PTHR31479">
    <property type="entry name" value="ALPHA/BETA-HYDROLASES SUPERFAMILY PROTEIN"/>
    <property type="match status" value="1"/>
</dbReference>
<sequence>MTKQTIELQVLQKCDSKPSSGSLHNAPVDSADLSIFGVILELLKLPSTSPKGCVLMAPKYAIAFRGTLTGAETRSRDLLLDLKCITNTLHRSSRFKMAMHSIQKMVDLAGVANVWIRYLFCTEGEDGQNWSCANIENIATNCYCGQFTIDCCFGRKFRTFASASLSGTNSKYGSVARFQSTTWNSTMVDSSVTISEVEEVKEERAEEDIRNYNSGKEMEKRVGITMMDRDYCSDDGSLFKKIGNDNKARQKKTKSGLS</sequence>
<comment type="caution">
    <text evidence="1">The sequence shown here is derived from an EMBL/GenBank/DDBJ whole genome shotgun (WGS) entry which is preliminary data.</text>
</comment>
<evidence type="ECO:0000313" key="2">
    <source>
        <dbReference type="Proteomes" id="UP001367508"/>
    </source>
</evidence>
<reference evidence="1 2" key="1">
    <citation type="submission" date="2024-01" db="EMBL/GenBank/DDBJ databases">
        <title>The genomes of 5 underutilized Papilionoideae crops provide insights into root nodulation and disease resistanc.</title>
        <authorList>
            <person name="Jiang F."/>
        </authorList>
    </citation>
    <scope>NUCLEOTIDE SEQUENCE [LARGE SCALE GENOMIC DNA]</scope>
    <source>
        <strain evidence="1">LVBAO_FW01</strain>
        <tissue evidence="1">Leaves</tissue>
    </source>
</reference>
<evidence type="ECO:0000313" key="1">
    <source>
        <dbReference type="EMBL" id="KAK7350994.1"/>
    </source>
</evidence>
<accession>A0AAN9MDP8</accession>
<keyword evidence="2" id="KW-1185">Reference proteome</keyword>